<dbReference type="GO" id="GO:0008206">
    <property type="term" value="P:bile acid metabolic process"/>
    <property type="evidence" value="ECO:0007669"/>
    <property type="project" value="UniProtKB-ARBA"/>
</dbReference>
<name>A0A4D7AT86_9FIRM</name>
<dbReference type="InterPro" id="IPR036291">
    <property type="entry name" value="NAD(P)-bd_dom_sf"/>
</dbReference>
<keyword evidence="2" id="KW-0560">Oxidoreductase</keyword>
<organism evidence="3 4">
    <name type="scientific">Dysosmobacter welbionis</name>
    <dbReference type="NCBI Taxonomy" id="2093857"/>
    <lineage>
        <taxon>Bacteria</taxon>
        <taxon>Bacillati</taxon>
        <taxon>Bacillota</taxon>
        <taxon>Clostridia</taxon>
        <taxon>Eubacteriales</taxon>
        <taxon>Oscillospiraceae</taxon>
        <taxon>Dysosmobacter</taxon>
    </lineage>
</organism>
<evidence type="ECO:0000313" key="3">
    <source>
        <dbReference type="EMBL" id="QCI59146.1"/>
    </source>
</evidence>
<dbReference type="Pfam" id="PF13561">
    <property type="entry name" value="adh_short_C2"/>
    <property type="match status" value="1"/>
</dbReference>
<evidence type="ECO:0000256" key="1">
    <source>
        <dbReference type="ARBA" id="ARBA00006484"/>
    </source>
</evidence>
<protein>
    <submittedName>
        <fullName evidence="3">SDR family oxidoreductase</fullName>
    </submittedName>
</protein>
<dbReference type="SUPFAM" id="SSF51735">
    <property type="entry name" value="NAD(P)-binding Rossmann-fold domains"/>
    <property type="match status" value="1"/>
</dbReference>
<evidence type="ECO:0000313" key="4">
    <source>
        <dbReference type="Proteomes" id="UP000298642"/>
    </source>
</evidence>
<dbReference type="PRINTS" id="PR00080">
    <property type="entry name" value="SDRFAMILY"/>
</dbReference>
<comment type="similarity">
    <text evidence="1">Belongs to the short-chain dehydrogenases/reductases (SDR) family.</text>
</comment>
<dbReference type="Proteomes" id="UP000298642">
    <property type="component" value="Chromosome"/>
</dbReference>
<keyword evidence="4" id="KW-1185">Reference proteome</keyword>
<dbReference type="RefSeq" id="WP_021750610.1">
    <property type="nucleotide sequence ID" value="NZ_CP034413.3"/>
</dbReference>
<dbReference type="InterPro" id="IPR002347">
    <property type="entry name" value="SDR_fam"/>
</dbReference>
<proteinExistence type="inferred from homology"/>
<accession>A0A4D7AT86</accession>
<dbReference type="GeneID" id="89522989"/>
<reference evidence="4" key="1">
    <citation type="submission" date="2018-12" db="EMBL/GenBank/DDBJ databases">
        <title>Dusodibacter welbiota gen. nov., sp. nov., isolated from human faeces and emended description of the Oscillibacter genus.</title>
        <authorList>
            <person name="Le Roy T."/>
            <person name="Van der Smissen P."/>
            <person name="Delzenne N."/>
            <person name="Muccioli G."/>
            <person name="Collet J.F."/>
            <person name="Cani P.D."/>
        </authorList>
    </citation>
    <scope>NUCLEOTIDE SEQUENCE [LARGE SCALE GENOMIC DNA]</scope>
    <source>
        <strain evidence="4">J115</strain>
    </source>
</reference>
<dbReference type="PANTHER" id="PTHR42760">
    <property type="entry name" value="SHORT-CHAIN DEHYDROGENASES/REDUCTASES FAMILY MEMBER"/>
    <property type="match status" value="1"/>
</dbReference>
<dbReference type="PROSITE" id="PS00061">
    <property type="entry name" value="ADH_SHORT"/>
    <property type="match status" value="1"/>
</dbReference>
<dbReference type="PRINTS" id="PR00081">
    <property type="entry name" value="GDHRDH"/>
</dbReference>
<dbReference type="KEGG" id="obj:EIO64_07865"/>
<evidence type="ECO:0000256" key="2">
    <source>
        <dbReference type="ARBA" id="ARBA00023002"/>
    </source>
</evidence>
<sequence>MGFDMNAFSLAGKKAIVTGGAKKTGLCYGMAVALHDAGAEIVILDANSQVENTVAELGGAKSGYHAVVANLLDLNDLSNGFQQAISALGGRLDILVNGAGLQYRCPSEEFPEDAWDRIMGVNIKGVFFMSQLAGKVMLKQGKGKIINIASTNSFIGLRNMPAYVSSKGGVKQLTMALSSEWSGRGINVNAIAPGYMDTEMSKDLQQMEQGKQLTKRIPMGRWGHPEDLMGTVVFLASSASDYISGVTLPVDGGHLAS</sequence>
<dbReference type="GO" id="GO:0016616">
    <property type="term" value="F:oxidoreductase activity, acting on the CH-OH group of donors, NAD or NADP as acceptor"/>
    <property type="evidence" value="ECO:0007669"/>
    <property type="project" value="TreeGrafter"/>
</dbReference>
<dbReference type="Gene3D" id="3.40.50.720">
    <property type="entry name" value="NAD(P)-binding Rossmann-like Domain"/>
    <property type="match status" value="1"/>
</dbReference>
<dbReference type="InterPro" id="IPR020904">
    <property type="entry name" value="Sc_DH/Rdtase_CS"/>
</dbReference>
<dbReference type="AlphaFoldDB" id="A0A4D7AT86"/>
<dbReference type="FunFam" id="3.40.50.720:FF:000084">
    <property type="entry name" value="Short-chain dehydrogenase reductase"/>
    <property type="match status" value="1"/>
</dbReference>
<dbReference type="EMBL" id="CP034413">
    <property type="protein sequence ID" value="QCI59146.1"/>
    <property type="molecule type" value="Genomic_DNA"/>
</dbReference>
<gene>
    <name evidence="3" type="ORF">EIO64_07865</name>
</gene>
<dbReference type="PANTHER" id="PTHR42760:SF5">
    <property type="entry name" value="2-DEHYDRO-3-DEOXY-D-GLUCONATE 5-DEHYDROGENASE"/>
    <property type="match status" value="1"/>
</dbReference>